<dbReference type="PANTHER" id="PTHR42659">
    <property type="entry name" value="XANTHINE DEHYDROGENASE SUBUNIT C-RELATED"/>
    <property type="match status" value="1"/>
</dbReference>
<keyword evidence="2" id="KW-0274">FAD</keyword>
<dbReference type="GO" id="GO:0071949">
    <property type="term" value="F:FAD binding"/>
    <property type="evidence" value="ECO:0007669"/>
    <property type="project" value="InterPro"/>
</dbReference>
<protein>
    <submittedName>
        <fullName evidence="5">Carbon-monoxide dehydrogenase medium subunit</fullName>
    </submittedName>
</protein>
<dbReference type="Pfam" id="PF00941">
    <property type="entry name" value="FAD_binding_5"/>
    <property type="match status" value="1"/>
</dbReference>
<keyword evidence="1" id="KW-0285">Flavoprotein</keyword>
<reference evidence="5 6" key="1">
    <citation type="submission" date="2019-02" db="EMBL/GenBank/DDBJ databases">
        <title>Genomic Encyclopedia of Type Strains, Phase IV (KMG-IV): sequencing the most valuable type-strain genomes for metagenomic binning, comparative biology and taxonomic classification.</title>
        <authorList>
            <person name="Goeker M."/>
        </authorList>
    </citation>
    <scope>NUCLEOTIDE SEQUENCE [LARGE SCALE GENOMIC DNA]</scope>
    <source>
        <strain evidence="5 6">K24</strain>
    </source>
</reference>
<dbReference type="OrthoDB" id="9793944at2"/>
<dbReference type="Gene3D" id="3.30.465.10">
    <property type="match status" value="1"/>
</dbReference>
<dbReference type="InterPro" id="IPR051312">
    <property type="entry name" value="Diverse_Substr_Oxidored"/>
</dbReference>
<dbReference type="GO" id="GO:0016491">
    <property type="term" value="F:oxidoreductase activity"/>
    <property type="evidence" value="ECO:0007669"/>
    <property type="project" value="UniProtKB-KW"/>
</dbReference>
<sequence length="282" mass="29774">MKLPPFALHVPRTLDEALALRAALGSDAKVLAGGQSLLPMMRYRMLRPYALIDITRVVSLTRLDTTPVVRIGAAVTHADVERCTQAGVLFDLLRAHAADIAFLPVRGRGTVVGSLVHADPAGDWPLLLTALDATVELGSLRGRRAVALRDFIRGAMDSDVQVDEIALAATLPERASGLLRWGRCKLMHRAGEFASASALALQGADGRWACWLGAIDPGPLALPATAARLPAAGGALPARRDIAASALDEILAARPHIDPLAASRHAQAMARAVEQAWQGVTA</sequence>
<keyword evidence="3" id="KW-0560">Oxidoreductase</keyword>
<dbReference type="Proteomes" id="UP000292445">
    <property type="component" value="Unassembled WGS sequence"/>
</dbReference>
<accession>A0A4Q7NEH7</accession>
<dbReference type="SUPFAM" id="SSF56176">
    <property type="entry name" value="FAD-binding/transporter-associated domain-like"/>
    <property type="match status" value="1"/>
</dbReference>
<keyword evidence="6" id="KW-1185">Reference proteome</keyword>
<evidence type="ECO:0000256" key="3">
    <source>
        <dbReference type="ARBA" id="ARBA00023002"/>
    </source>
</evidence>
<comment type="caution">
    <text evidence="5">The sequence shown here is derived from an EMBL/GenBank/DDBJ whole genome shotgun (WGS) entry which is preliminary data.</text>
</comment>
<organism evidence="5 6">
    <name type="scientific">Pigmentiphaga kullae</name>
    <dbReference type="NCBI Taxonomy" id="151784"/>
    <lineage>
        <taxon>Bacteria</taxon>
        <taxon>Pseudomonadati</taxon>
        <taxon>Pseudomonadota</taxon>
        <taxon>Betaproteobacteria</taxon>
        <taxon>Burkholderiales</taxon>
        <taxon>Alcaligenaceae</taxon>
        <taxon>Pigmentiphaga</taxon>
    </lineage>
</organism>
<gene>
    <name evidence="5" type="ORF">EV675_4069</name>
</gene>
<dbReference type="InterPro" id="IPR036318">
    <property type="entry name" value="FAD-bd_PCMH-like_sf"/>
</dbReference>
<evidence type="ECO:0000313" key="5">
    <source>
        <dbReference type="EMBL" id="RZS81446.1"/>
    </source>
</evidence>
<dbReference type="InterPro" id="IPR002346">
    <property type="entry name" value="Mopterin_DH_FAD-bd"/>
</dbReference>
<dbReference type="Gene3D" id="3.30.43.10">
    <property type="entry name" value="Uridine Diphospho-n-acetylenolpyruvylglucosamine Reductase, domain 2"/>
    <property type="match status" value="1"/>
</dbReference>
<dbReference type="PROSITE" id="PS51387">
    <property type="entry name" value="FAD_PCMH"/>
    <property type="match status" value="1"/>
</dbReference>
<feature type="domain" description="FAD-binding PCMH-type" evidence="4">
    <location>
        <begin position="1"/>
        <end position="176"/>
    </location>
</feature>
<evidence type="ECO:0000313" key="6">
    <source>
        <dbReference type="Proteomes" id="UP000292445"/>
    </source>
</evidence>
<evidence type="ECO:0000259" key="4">
    <source>
        <dbReference type="PROSITE" id="PS51387"/>
    </source>
</evidence>
<dbReference type="AlphaFoldDB" id="A0A4Q7NEH7"/>
<dbReference type="InterPro" id="IPR016167">
    <property type="entry name" value="FAD-bd_PCMH_sub1"/>
</dbReference>
<dbReference type="RefSeq" id="WP_130359257.1">
    <property type="nucleotide sequence ID" value="NZ_SGXC01000002.1"/>
</dbReference>
<evidence type="ECO:0000256" key="2">
    <source>
        <dbReference type="ARBA" id="ARBA00022827"/>
    </source>
</evidence>
<dbReference type="InterPro" id="IPR016166">
    <property type="entry name" value="FAD-bd_PCMH"/>
</dbReference>
<dbReference type="PANTHER" id="PTHR42659:SF2">
    <property type="entry name" value="XANTHINE DEHYDROGENASE SUBUNIT C-RELATED"/>
    <property type="match status" value="1"/>
</dbReference>
<evidence type="ECO:0000256" key="1">
    <source>
        <dbReference type="ARBA" id="ARBA00022630"/>
    </source>
</evidence>
<proteinExistence type="predicted"/>
<name>A0A4Q7NEH7_9BURK</name>
<dbReference type="InterPro" id="IPR016169">
    <property type="entry name" value="FAD-bd_PCMH_sub2"/>
</dbReference>
<dbReference type="EMBL" id="SGXC01000002">
    <property type="protein sequence ID" value="RZS81446.1"/>
    <property type="molecule type" value="Genomic_DNA"/>
</dbReference>